<name>A0A6J0N7P9_RAPSA</name>
<evidence type="ECO:0000256" key="1">
    <source>
        <dbReference type="SAM" id="Phobius"/>
    </source>
</evidence>
<gene>
    <name evidence="3" type="primary">LOC108851272</name>
</gene>
<proteinExistence type="predicted"/>
<sequence length="151" mass="16969">MLPSVQATHHPSSDDNMEDEHTAYSATVHKLIIFIDGGALGLLQVVTNQSPTNKADRGAMILCFWFFTLIYIVLRVFEAKLRNKPDTRNFLGHVSHLFGALASLMLIYLISPSFTLLAVPLWLVWFFVVTYVSFSKIRFPEDNALAADLPV</sequence>
<dbReference type="PANTHER" id="PTHR34115">
    <property type="entry name" value="PROTEIN, PUTATIVE-RELATED"/>
    <property type="match status" value="1"/>
</dbReference>
<evidence type="ECO:0000313" key="3">
    <source>
        <dbReference type="RefSeq" id="XP_018480181.1"/>
    </source>
</evidence>
<dbReference type="OrthoDB" id="1107281at2759"/>
<feature type="transmembrane region" description="Helical" evidence="1">
    <location>
        <begin position="58"/>
        <end position="77"/>
    </location>
</feature>
<feature type="transmembrane region" description="Helical" evidence="1">
    <location>
        <begin position="116"/>
        <end position="134"/>
    </location>
</feature>
<dbReference type="KEGG" id="rsz:108851272"/>
<keyword evidence="2" id="KW-1185">Reference proteome</keyword>
<feature type="transmembrane region" description="Helical" evidence="1">
    <location>
        <begin position="89"/>
        <end position="110"/>
    </location>
</feature>
<reference evidence="2" key="1">
    <citation type="journal article" date="2019" name="Database">
        <title>The radish genome database (RadishGD): an integrated information resource for radish genomics.</title>
        <authorList>
            <person name="Yu H.J."/>
            <person name="Baek S."/>
            <person name="Lee Y.J."/>
            <person name="Cho A."/>
            <person name="Mun J.H."/>
        </authorList>
    </citation>
    <scope>NUCLEOTIDE SEQUENCE [LARGE SCALE GENOMIC DNA]</scope>
    <source>
        <strain evidence="2">cv. WK10039</strain>
    </source>
</reference>
<dbReference type="InterPro" id="IPR053258">
    <property type="entry name" value="Ca-permeable_cation_channel"/>
</dbReference>
<dbReference type="AlphaFoldDB" id="A0A6J0N7P9"/>
<evidence type="ECO:0000313" key="2">
    <source>
        <dbReference type="Proteomes" id="UP000504610"/>
    </source>
</evidence>
<dbReference type="RefSeq" id="XP_018480181.1">
    <property type="nucleotide sequence ID" value="XM_018624679.1"/>
</dbReference>
<dbReference type="PANTHER" id="PTHR34115:SF13">
    <property type="entry name" value="RPB1A"/>
    <property type="match status" value="1"/>
</dbReference>
<dbReference type="Proteomes" id="UP000504610">
    <property type="component" value="Chromosome 4"/>
</dbReference>
<dbReference type="GeneID" id="108851272"/>
<keyword evidence="1" id="KW-0472">Membrane</keyword>
<keyword evidence="1" id="KW-1133">Transmembrane helix</keyword>
<keyword evidence="1" id="KW-0812">Transmembrane</keyword>
<reference evidence="3" key="2">
    <citation type="submission" date="2025-08" db="UniProtKB">
        <authorList>
            <consortium name="RefSeq"/>
        </authorList>
    </citation>
    <scope>IDENTIFICATION</scope>
    <source>
        <tissue evidence="3">Leaf</tissue>
    </source>
</reference>
<accession>A0A6J0N7P9</accession>
<organism evidence="2 3">
    <name type="scientific">Raphanus sativus</name>
    <name type="common">Radish</name>
    <name type="synonym">Raphanus raphanistrum var. sativus</name>
    <dbReference type="NCBI Taxonomy" id="3726"/>
    <lineage>
        <taxon>Eukaryota</taxon>
        <taxon>Viridiplantae</taxon>
        <taxon>Streptophyta</taxon>
        <taxon>Embryophyta</taxon>
        <taxon>Tracheophyta</taxon>
        <taxon>Spermatophyta</taxon>
        <taxon>Magnoliopsida</taxon>
        <taxon>eudicotyledons</taxon>
        <taxon>Gunneridae</taxon>
        <taxon>Pentapetalae</taxon>
        <taxon>rosids</taxon>
        <taxon>malvids</taxon>
        <taxon>Brassicales</taxon>
        <taxon>Brassicaceae</taxon>
        <taxon>Brassiceae</taxon>
        <taxon>Raphanus</taxon>
    </lineage>
</organism>
<protein>
    <submittedName>
        <fullName evidence="3">Uncharacterized protein LOC108851272</fullName>
    </submittedName>
</protein>